<feature type="transmembrane region" description="Helical" evidence="1">
    <location>
        <begin position="68"/>
        <end position="85"/>
    </location>
</feature>
<evidence type="ECO:0000313" key="2">
    <source>
        <dbReference type="EMBL" id="MTB64917.1"/>
    </source>
</evidence>
<dbReference type="EMBL" id="WLCG01000011">
    <property type="protein sequence ID" value="MTB64917.1"/>
    <property type="molecule type" value="Genomic_DNA"/>
</dbReference>
<evidence type="ECO:0000313" key="3">
    <source>
        <dbReference type="EMBL" id="MWV56998.1"/>
    </source>
</evidence>
<accession>A0A6I4RE35</accession>
<gene>
    <name evidence="2" type="ORF">GGG87_07900</name>
    <name evidence="3" type="ORF">GGH11_08415</name>
</gene>
<keyword evidence="4" id="KW-1185">Reference proteome</keyword>
<feature type="transmembrane region" description="Helical" evidence="1">
    <location>
        <begin position="31"/>
        <end position="56"/>
    </location>
</feature>
<dbReference type="Proteomes" id="UP000435423">
    <property type="component" value="Unassembled WGS sequence"/>
</dbReference>
<evidence type="ECO:0000313" key="4">
    <source>
        <dbReference type="Proteomes" id="UP000435060"/>
    </source>
</evidence>
<dbReference type="EMBL" id="WUBJ01000010">
    <property type="protein sequence ID" value="MWV56998.1"/>
    <property type="molecule type" value="Genomic_DNA"/>
</dbReference>
<keyword evidence="1" id="KW-0812">Transmembrane</keyword>
<proteinExistence type="predicted"/>
<name>A0A6I4RE35_9STRE</name>
<protein>
    <submittedName>
        <fullName evidence="3">Uncharacterized protein</fullName>
    </submittedName>
</protein>
<keyword evidence="1" id="KW-1133">Transmembrane helix</keyword>
<dbReference type="AlphaFoldDB" id="A0A6I4RE35"/>
<organism evidence="3 5">
    <name type="scientific">Streptococcus zhangguiae</name>
    <dbReference type="NCBI Taxonomy" id="2664091"/>
    <lineage>
        <taxon>Bacteria</taxon>
        <taxon>Bacillati</taxon>
        <taxon>Bacillota</taxon>
        <taxon>Bacilli</taxon>
        <taxon>Lactobacillales</taxon>
        <taxon>Streptococcaceae</taxon>
        <taxon>Streptococcus</taxon>
    </lineage>
</organism>
<comment type="caution">
    <text evidence="3">The sequence shown here is derived from an EMBL/GenBank/DDBJ whole genome shotgun (WGS) entry which is preliminary data.</text>
</comment>
<sequence length="125" mass="14476">MEKQLQKGNWLVIILDIALFFAWIIGKRSSFPYFIICAILVFIGTLVLTIRAYRLLRQKGISYHWPPYQKWMLGVTFLVTLVLSVLDGQNLVQFCSTFFMFLTGVVLQTYPNREGYKQAISSEIS</sequence>
<evidence type="ECO:0000256" key="1">
    <source>
        <dbReference type="SAM" id="Phobius"/>
    </source>
</evidence>
<reference evidence="2 4" key="2">
    <citation type="submission" date="2019-11" db="EMBL/GenBank/DDBJ databases">
        <title>Streptococcis sp. isolated from the respiratory tract of Marmot.</title>
        <authorList>
            <person name="Zhang G."/>
        </authorList>
    </citation>
    <scope>NUCLEOTIDE SEQUENCE [LARGE SCALE GENOMIC DNA]</scope>
    <source>
        <strain evidence="2">Zg-86</strain>
        <strain evidence="4">zg-86</strain>
    </source>
</reference>
<evidence type="ECO:0000313" key="5">
    <source>
        <dbReference type="Proteomes" id="UP000435423"/>
    </source>
</evidence>
<dbReference type="RefSeq" id="WP_154608778.1">
    <property type="nucleotide sequence ID" value="NZ_CP072115.1"/>
</dbReference>
<dbReference type="Proteomes" id="UP000435060">
    <property type="component" value="Unassembled WGS sequence"/>
</dbReference>
<feature type="transmembrane region" description="Helical" evidence="1">
    <location>
        <begin position="7"/>
        <end position="25"/>
    </location>
</feature>
<reference evidence="3 5" key="1">
    <citation type="submission" date="2019-10" db="EMBL/GenBank/DDBJ databases">
        <title>Streptococcis sp, isolated from the respiratory tract of Marmot.</title>
        <authorList>
            <person name="Zhang G."/>
        </authorList>
    </citation>
    <scope>NUCLEOTIDE SEQUENCE [LARGE SCALE GENOMIC DNA]</scope>
    <source>
        <strain evidence="5">zg-70</strain>
        <strain evidence="3">Zg-70</strain>
    </source>
</reference>
<keyword evidence="1" id="KW-0472">Membrane</keyword>